<protein>
    <submittedName>
        <fullName evidence="2">Uncharacterized protein</fullName>
    </submittedName>
</protein>
<gene>
    <name evidence="2" type="ORF">ES288_A11G384100v1</name>
</gene>
<keyword evidence="3" id="KW-1185">Reference proteome</keyword>
<evidence type="ECO:0000256" key="1">
    <source>
        <dbReference type="SAM" id="MobiDB-lite"/>
    </source>
</evidence>
<name>A0A5D2ET12_GOSDA</name>
<dbReference type="AlphaFoldDB" id="A0A5D2ET12"/>
<evidence type="ECO:0000313" key="2">
    <source>
        <dbReference type="EMBL" id="TYG96824.1"/>
    </source>
</evidence>
<organism evidence="2 3">
    <name type="scientific">Gossypium darwinii</name>
    <name type="common">Darwin's cotton</name>
    <name type="synonym">Gossypium barbadense var. darwinii</name>
    <dbReference type="NCBI Taxonomy" id="34276"/>
    <lineage>
        <taxon>Eukaryota</taxon>
        <taxon>Viridiplantae</taxon>
        <taxon>Streptophyta</taxon>
        <taxon>Embryophyta</taxon>
        <taxon>Tracheophyta</taxon>
        <taxon>Spermatophyta</taxon>
        <taxon>Magnoliopsida</taxon>
        <taxon>eudicotyledons</taxon>
        <taxon>Gunneridae</taxon>
        <taxon>Pentapetalae</taxon>
        <taxon>rosids</taxon>
        <taxon>malvids</taxon>
        <taxon>Malvales</taxon>
        <taxon>Malvaceae</taxon>
        <taxon>Malvoideae</taxon>
        <taxon>Gossypium</taxon>
    </lineage>
</organism>
<dbReference type="EMBL" id="CM017698">
    <property type="protein sequence ID" value="TYG96824.1"/>
    <property type="molecule type" value="Genomic_DNA"/>
</dbReference>
<reference evidence="2 3" key="1">
    <citation type="submission" date="2019-06" db="EMBL/GenBank/DDBJ databases">
        <title>WGS assembly of Gossypium darwinii.</title>
        <authorList>
            <person name="Chen Z.J."/>
            <person name="Sreedasyam A."/>
            <person name="Ando A."/>
            <person name="Song Q."/>
            <person name="De L."/>
            <person name="Hulse-Kemp A."/>
            <person name="Ding M."/>
            <person name="Ye W."/>
            <person name="Kirkbride R."/>
            <person name="Jenkins J."/>
            <person name="Plott C."/>
            <person name="Lovell J."/>
            <person name="Lin Y.-M."/>
            <person name="Vaughn R."/>
            <person name="Liu B."/>
            <person name="Li W."/>
            <person name="Simpson S."/>
            <person name="Scheffler B."/>
            <person name="Saski C."/>
            <person name="Grover C."/>
            <person name="Hu G."/>
            <person name="Conover J."/>
            <person name="Carlson J."/>
            <person name="Shu S."/>
            <person name="Boston L."/>
            <person name="Williams M."/>
            <person name="Peterson D."/>
            <person name="Mcgee K."/>
            <person name="Jones D."/>
            <person name="Wendel J."/>
            <person name="Stelly D."/>
            <person name="Grimwood J."/>
            <person name="Schmutz J."/>
        </authorList>
    </citation>
    <scope>NUCLEOTIDE SEQUENCE [LARGE SCALE GENOMIC DNA]</scope>
    <source>
        <strain evidence="2">1808015.09</strain>
    </source>
</reference>
<sequence length="151" mass="16783">MKEVAANDNHESLLFREELRSKMDMLRNEIYAKDDNKVNFQDFTGLQQALNKNFNPCTDTWVKAAQAEPRDNKGEDVEGGDSVPPHAQAPPQDPIFSAETLAILNVLGSLRDDISGIRDEVLGLGAGMSTLEEHIAYLMFQFPPPQPPQDS</sequence>
<feature type="region of interest" description="Disordered" evidence="1">
    <location>
        <begin position="65"/>
        <end position="94"/>
    </location>
</feature>
<dbReference type="Proteomes" id="UP000323506">
    <property type="component" value="Chromosome A11"/>
</dbReference>
<evidence type="ECO:0000313" key="3">
    <source>
        <dbReference type="Proteomes" id="UP000323506"/>
    </source>
</evidence>
<proteinExistence type="predicted"/>
<accession>A0A5D2ET12</accession>